<feature type="domain" description="SnoaL-like" evidence="1">
    <location>
        <begin position="12"/>
        <end position="111"/>
    </location>
</feature>
<sequence>MSSAVADLMRRNLLDVFNEPDPERRNAAIALTYAPDVVWHEPDRVIRGREALVQRAAELLAEFPGWVFQPDGPVSALDDLGHLGYRFGPAGQPPVLTGMDIARCKDGVIVELYTFVNGSSQPS</sequence>
<dbReference type="InterPro" id="IPR037401">
    <property type="entry name" value="SnoaL-like"/>
</dbReference>
<organism evidence="2 3">
    <name type="scientific">Streptomyces mirabilis</name>
    <dbReference type="NCBI Taxonomy" id="68239"/>
    <lineage>
        <taxon>Bacteria</taxon>
        <taxon>Bacillati</taxon>
        <taxon>Actinomycetota</taxon>
        <taxon>Actinomycetes</taxon>
        <taxon>Kitasatosporales</taxon>
        <taxon>Streptomycetaceae</taxon>
        <taxon>Streptomyces</taxon>
    </lineage>
</organism>
<accession>A0A1I2ADQ9</accession>
<dbReference type="AlphaFoldDB" id="A0A1I2ADQ9"/>
<dbReference type="Pfam" id="PF12680">
    <property type="entry name" value="SnoaL_2"/>
    <property type="match status" value="1"/>
</dbReference>
<name>A0A1I2ADQ9_9ACTN</name>
<proteinExistence type="predicted"/>
<reference evidence="2 3" key="1">
    <citation type="submission" date="2016-10" db="EMBL/GenBank/DDBJ databases">
        <authorList>
            <person name="de Groot N.N."/>
        </authorList>
    </citation>
    <scope>NUCLEOTIDE SEQUENCE [LARGE SCALE GENOMIC DNA]</scope>
    <source>
        <strain evidence="2 3">OK461</strain>
    </source>
</reference>
<dbReference type="OrthoDB" id="7064268at2"/>
<dbReference type="SUPFAM" id="SSF54427">
    <property type="entry name" value="NTF2-like"/>
    <property type="match status" value="1"/>
</dbReference>
<evidence type="ECO:0000313" key="2">
    <source>
        <dbReference type="EMBL" id="SFE41877.1"/>
    </source>
</evidence>
<dbReference type="EMBL" id="FONR01000001">
    <property type="protein sequence ID" value="SFE41877.1"/>
    <property type="molecule type" value="Genomic_DNA"/>
</dbReference>
<dbReference type="InterPro" id="IPR032710">
    <property type="entry name" value="NTF2-like_dom_sf"/>
</dbReference>
<evidence type="ECO:0000313" key="3">
    <source>
        <dbReference type="Proteomes" id="UP000181942"/>
    </source>
</evidence>
<evidence type="ECO:0000259" key="1">
    <source>
        <dbReference type="Pfam" id="PF12680"/>
    </source>
</evidence>
<dbReference type="Proteomes" id="UP000181942">
    <property type="component" value="Unassembled WGS sequence"/>
</dbReference>
<protein>
    <submittedName>
        <fullName evidence="2">SnoaL-like domain-containing protein</fullName>
    </submittedName>
</protein>
<dbReference type="RefSeq" id="WP_075025752.1">
    <property type="nucleotide sequence ID" value="NZ_FONR01000001.1"/>
</dbReference>
<dbReference type="Gene3D" id="3.10.450.50">
    <property type="match status" value="1"/>
</dbReference>
<gene>
    <name evidence="2" type="ORF">SAMN02787118_101644</name>
</gene>